<keyword evidence="2" id="KW-1185">Reference proteome</keyword>
<reference evidence="1 2" key="1">
    <citation type="journal article" date="2023" name="G3 (Bethesda)">
        <title>A haplotype-resolved chromosome-scale genome for Quercus rubra L. provides insights into the genetics of adaptive traits for red oak species.</title>
        <authorList>
            <person name="Kapoor B."/>
            <person name="Jenkins J."/>
            <person name="Schmutz J."/>
            <person name="Zhebentyayeva T."/>
            <person name="Kuelheim C."/>
            <person name="Coggeshall M."/>
            <person name="Heim C."/>
            <person name="Lasky J.R."/>
            <person name="Leites L."/>
            <person name="Islam-Faridi N."/>
            <person name="Romero-Severson J."/>
            <person name="DeLeo V.L."/>
            <person name="Lucas S.M."/>
            <person name="Lazic D."/>
            <person name="Gailing O."/>
            <person name="Carlson J."/>
            <person name="Staton M."/>
        </authorList>
    </citation>
    <scope>NUCLEOTIDE SEQUENCE [LARGE SCALE GENOMIC DNA]</scope>
    <source>
        <strain evidence="1">Pseudo-F2</strain>
    </source>
</reference>
<dbReference type="InterPro" id="IPR036867">
    <property type="entry name" value="R3H_dom_sf"/>
</dbReference>
<proteinExistence type="predicted"/>
<dbReference type="PANTHER" id="PTHR32019">
    <property type="entry name" value="R3H DOMAIN-CONTAINING PROTEIN 4"/>
    <property type="match status" value="1"/>
</dbReference>
<dbReference type="Proteomes" id="UP001324115">
    <property type="component" value="Unassembled WGS sequence"/>
</dbReference>
<accession>A0AAN7G8K7</accession>
<dbReference type="GO" id="GO:0003676">
    <property type="term" value="F:nucleic acid binding"/>
    <property type="evidence" value="ECO:0007669"/>
    <property type="project" value="InterPro"/>
</dbReference>
<sequence>MPQKDRPQKRKVRVDANKTNLLNAWHRVNCKTREALRPFIMDSGDRDALELRVQDPFHRILLHGVCEFYNLVSVMVTKSKDVESPKMTRITKKKKGIAELPNITQIHFLRMSKEGIW</sequence>
<comment type="caution">
    <text evidence="1">The sequence shown here is derived from an EMBL/GenBank/DDBJ whole genome shotgun (WGS) entry which is preliminary data.</text>
</comment>
<protein>
    <recommendedName>
        <fullName evidence="3">R3H-associated N-terminal domain-containing protein</fullName>
    </recommendedName>
</protein>
<organism evidence="1 2">
    <name type="scientific">Quercus rubra</name>
    <name type="common">Northern red oak</name>
    <name type="synonym">Quercus borealis</name>
    <dbReference type="NCBI Taxonomy" id="3512"/>
    <lineage>
        <taxon>Eukaryota</taxon>
        <taxon>Viridiplantae</taxon>
        <taxon>Streptophyta</taxon>
        <taxon>Embryophyta</taxon>
        <taxon>Tracheophyta</taxon>
        <taxon>Spermatophyta</taxon>
        <taxon>Magnoliopsida</taxon>
        <taxon>eudicotyledons</taxon>
        <taxon>Gunneridae</taxon>
        <taxon>Pentapetalae</taxon>
        <taxon>rosids</taxon>
        <taxon>fabids</taxon>
        <taxon>Fagales</taxon>
        <taxon>Fagaceae</taxon>
        <taxon>Quercus</taxon>
    </lineage>
</organism>
<evidence type="ECO:0000313" key="1">
    <source>
        <dbReference type="EMBL" id="KAK4605346.1"/>
    </source>
</evidence>
<evidence type="ECO:0000313" key="2">
    <source>
        <dbReference type="Proteomes" id="UP001324115"/>
    </source>
</evidence>
<dbReference type="InterPro" id="IPR039629">
    <property type="entry name" value="R3HDM4"/>
</dbReference>
<dbReference type="AlphaFoldDB" id="A0AAN7G8K7"/>
<evidence type="ECO:0008006" key="3">
    <source>
        <dbReference type="Google" id="ProtNLM"/>
    </source>
</evidence>
<dbReference type="PANTHER" id="PTHR32019:SF2">
    <property type="entry name" value="R3H DOMAIN-CONTAINING PROTEIN 4"/>
    <property type="match status" value="1"/>
</dbReference>
<name>A0AAN7G8K7_QUERU</name>
<gene>
    <name evidence="1" type="ORF">RGQ29_013424</name>
</gene>
<dbReference type="EMBL" id="JAXUIC010000002">
    <property type="protein sequence ID" value="KAK4605346.1"/>
    <property type="molecule type" value="Genomic_DNA"/>
</dbReference>
<dbReference type="SUPFAM" id="SSF82708">
    <property type="entry name" value="R3H domain"/>
    <property type="match status" value="1"/>
</dbReference>